<organism evidence="2 3">
    <name type="scientific">Candidatus Pseudoramibacter fermentans</name>
    <dbReference type="NCBI Taxonomy" id="2594427"/>
    <lineage>
        <taxon>Bacteria</taxon>
        <taxon>Bacillati</taxon>
        <taxon>Bacillota</taxon>
        <taxon>Clostridia</taxon>
        <taxon>Eubacteriales</taxon>
        <taxon>Eubacteriaceae</taxon>
        <taxon>Pseudoramibacter</taxon>
    </lineage>
</organism>
<proteinExistence type="predicted"/>
<gene>
    <name evidence="2" type="ORF">FRC53_09260</name>
</gene>
<feature type="region of interest" description="Disordered" evidence="1">
    <location>
        <begin position="66"/>
        <end position="86"/>
    </location>
</feature>
<feature type="region of interest" description="Disordered" evidence="1">
    <location>
        <begin position="1"/>
        <end position="28"/>
    </location>
</feature>
<evidence type="ECO:0000313" key="3">
    <source>
        <dbReference type="Proteomes" id="UP000473648"/>
    </source>
</evidence>
<dbReference type="Proteomes" id="UP000473648">
    <property type="component" value="Unassembled WGS sequence"/>
</dbReference>
<dbReference type="AlphaFoldDB" id="A0A6L5GTH7"/>
<feature type="compositionally biased region" description="Basic and acidic residues" evidence="1">
    <location>
        <begin position="16"/>
        <end position="28"/>
    </location>
</feature>
<evidence type="ECO:0000256" key="1">
    <source>
        <dbReference type="SAM" id="MobiDB-lite"/>
    </source>
</evidence>
<comment type="caution">
    <text evidence="2">The sequence shown here is derived from an EMBL/GenBank/DDBJ whole genome shotgun (WGS) entry which is preliminary data.</text>
</comment>
<accession>A0A6L5GTH7</accession>
<evidence type="ECO:0000313" key="2">
    <source>
        <dbReference type="EMBL" id="MQM73581.1"/>
    </source>
</evidence>
<protein>
    <submittedName>
        <fullName evidence="2">Uncharacterized protein</fullName>
    </submittedName>
</protein>
<name>A0A6L5GTH7_9FIRM</name>
<keyword evidence="3" id="KW-1185">Reference proteome</keyword>
<dbReference type="Pfam" id="PF20069">
    <property type="entry name" value="DUF6465"/>
    <property type="match status" value="1"/>
</dbReference>
<reference evidence="2" key="1">
    <citation type="journal article" date="2020" name="Appl. Environ. Microbiol.">
        <title>Medium-Chain Fatty Acid Synthesis by 'Candidatus Weimeria bifida' gen. nov., sp. nov., and 'Candidatus Pseudoramibacter fermentans' sp. nov.</title>
        <authorList>
            <person name="Scarborough M.J."/>
            <person name="Myers K.S."/>
            <person name="Donohue T.J."/>
            <person name="Noguera D.R."/>
        </authorList>
    </citation>
    <scope>NUCLEOTIDE SEQUENCE</scope>
    <source>
        <strain evidence="2">EUB1.1</strain>
    </source>
</reference>
<feature type="compositionally biased region" description="Basic residues" evidence="1">
    <location>
        <begin position="73"/>
        <end position="83"/>
    </location>
</feature>
<sequence length="152" mass="16291">MARKLSKKSMASAEAQKAEVKSTPKVEVKTEVETVAKAEPKKGKAEAAKTAAKTVAKTAAKAAKTTASAAKTGAKKTAARRSSSRGYKSEVIIQRSDFEVTSSGLVDEVKEIWTKQMGNLVRDLKDVKVYVNTEEAMAYYVINGEVNGSFAL</sequence>
<dbReference type="EMBL" id="VOGB01000005">
    <property type="protein sequence ID" value="MQM73581.1"/>
    <property type="molecule type" value="Genomic_DNA"/>
</dbReference>
<dbReference type="InterPro" id="IPR046313">
    <property type="entry name" value="DUF6465"/>
</dbReference>